<protein>
    <recommendedName>
        <fullName evidence="7">Glycosyltransferase subfamily 4-like N-terminal domain-containing protein</fullName>
    </recommendedName>
</protein>
<name>A0A1E3W5B5_9HYPH</name>
<dbReference type="PANTHER" id="PTHR12526:SF510">
    <property type="entry name" value="D-INOSITOL 3-PHOSPHATE GLYCOSYLTRANSFERASE"/>
    <property type="match status" value="1"/>
</dbReference>
<comment type="caution">
    <text evidence="5">The sequence shown here is derived from an EMBL/GenBank/DDBJ whole genome shotgun (WGS) entry which is preliminary data.</text>
</comment>
<dbReference type="EMBL" id="LPWF01000010">
    <property type="protein sequence ID" value="ODS01009.1"/>
    <property type="molecule type" value="Genomic_DNA"/>
</dbReference>
<dbReference type="RefSeq" id="WP_069440919.1">
    <property type="nucleotide sequence ID" value="NZ_LPWF01000010.1"/>
</dbReference>
<gene>
    <name evidence="5" type="ORF">AUC69_07380</name>
</gene>
<dbReference type="Pfam" id="PF00534">
    <property type="entry name" value="Glycos_transf_1"/>
    <property type="match status" value="1"/>
</dbReference>
<evidence type="ECO:0000259" key="3">
    <source>
        <dbReference type="Pfam" id="PF00534"/>
    </source>
</evidence>
<dbReference type="STRING" id="1774969.AUC69_07380"/>
<feature type="domain" description="Glycosyl transferase family 1" evidence="3">
    <location>
        <begin position="205"/>
        <end position="359"/>
    </location>
</feature>
<evidence type="ECO:0000313" key="5">
    <source>
        <dbReference type="EMBL" id="ODS01009.1"/>
    </source>
</evidence>
<organism evidence="5 6">
    <name type="scientific">Methyloceanibacter superfactus</name>
    <dbReference type="NCBI Taxonomy" id="1774969"/>
    <lineage>
        <taxon>Bacteria</taxon>
        <taxon>Pseudomonadati</taxon>
        <taxon>Pseudomonadota</taxon>
        <taxon>Alphaproteobacteria</taxon>
        <taxon>Hyphomicrobiales</taxon>
        <taxon>Hyphomicrobiaceae</taxon>
        <taxon>Methyloceanibacter</taxon>
    </lineage>
</organism>
<dbReference type="Pfam" id="PF13439">
    <property type="entry name" value="Glyco_transf_4"/>
    <property type="match status" value="1"/>
</dbReference>
<evidence type="ECO:0000256" key="1">
    <source>
        <dbReference type="ARBA" id="ARBA00022676"/>
    </source>
</evidence>
<accession>A0A1E3W5B5</accession>
<dbReference type="GO" id="GO:0016757">
    <property type="term" value="F:glycosyltransferase activity"/>
    <property type="evidence" value="ECO:0007669"/>
    <property type="project" value="UniProtKB-KW"/>
</dbReference>
<evidence type="ECO:0000256" key="2">
    <source>
        <dbReference type="ARBA" id="ARBA00022679"/>
    </source>
</evidence>
<dbReference type="Proteomes" id="UP000094472">
    <property type="component" value="Unassembled WGS sequence"/>
</dbReference>
<dbReference type="AlphaFoldDB" id="A0A1E3W5B5"/>
<evidence type="ECO:0008006" key="7">
    <source>
        <dbReference type="Google" id="ProtNLM"/>
    </source>
</evidence>
<keyword evidence="6" id="KW-1185">Reference proteome</keyword>
<evidence type="ECO:0000313" key="6">
    <source>
        <dbReference type="Proteomes" id="UP000094472"/>
    </source>
</evidence>
<dbReference type="InterPro" id="IPR028098">
    <property type="entry name" value="Glyco_trans_4-like_N"/>
</dbReference>
<dbReference type="Gene3D" id="3.40.50.2000">
    <property type="entry name" value="Glycogen Phosphorylase B"/>
    <property type="match status" value="2"/>
</dbReference>
<keyword evidence="2" id="KW-0808">Transferase</keyword>
<evidence type="ECO:0000259" key="4">
    <source>
        <dbReference type="Pfam" id="PF13439"/>
    </source>
</evidence>
<dbReference type="SUPFAM" id="SSF53756">
    <property type="entry name" value="UDP-Glycosyltransferase/glycogen phosphorylase"/>
    <property type="match status" value="1"/>
</dbReference>
<sequence>MRRRTIIGSAFGARPRIAVYIHSMTGGGAERVQALVASGFARRGYAVDLVLNRAEGPHMAFVAPEVRVISLDCSTAGAGPRLVAYLREVRPACLISALQHNNLNAAVAARVTGTPFAATVHGIMSVHRWNLRTSGAIGTVAQAAAPLIYRLADAVGVVSEAVGRDIAYSTTRPDKFHVLHNPVDTEHFSPMPRPGDAAATRFDGDDGSPLILGVGRFDRAKNFDLLIEAVHAMRGDQTVQLMLLGDGPDRARLEHLAANLGITESVHMPGFVADPAPWYRRAAVHAVASECEGFGNTIVESLATGTPVVIARCLGAPEDILGHGRYGTIVEADVGAMAAGLAAAIREPQDRAPLIARAQDFSLEHCLDRYEAMVDGLLREPSCQLESEGTPA</sequence>
<keyword evidence="1" id="KW-0328">Glycosyltransferase</keyword>
<reference evidence="5 6" key="1">
    <citation type="journal article" date="2016" name="Environ. Microbiol.">
        <title>New Methyloceanibacter diversity from North Sea sediments includes methanotroph containing solely the soluble methane monooxygenase.</title>
        <authorList>
            <person name="Vekeman B."/>
            <person name="Kerckhof F.M."/>
            <person name="Cremers G."/>
            <person name="de Vos P."/>
            <person name="Vandamme P."/>
            <person name="Boon N."/>
            <person name="Op den Camp H.J."/>
            <person name="Heylen K."/>
        </authorList>
    </citation>
    <scope>NUCLEOTIDE SEQUENCE [LARGE SCALE GENOMIC DNA]</scope>
    <source>
        <strain evidence="5 6">R-67175</strain>
    </source>
</reference>
<dbReference type="CDD" id="cd03811">
    <property type="entry name" value="GT4_GT28_WabH-like"/>
    <property type="match status" value="1"/>
</dbReference>
<proteinExistence type="predicted"/>
<dbReference type="InterPro" id="IPR001296">
    <property type="entry name" value="Glyco_trans_1"/>
</dbReference>
<feature type="domain" description="Glycosyltransferase subfamily 4-like N-terminal" evidence="4">
    <location>
        <begin position="27"/>
        <end position="186"/>
    </location>
</feature>
<dbReference type="OrthoDB" id="9781738at2"/>
<dbReference type="PANTHER" id="PTHR12526">
    <property type="entry name" value="GLYCOSYLTRANSFERASE"/>
    <property type="match status" value="1"/>
</dbReference>